<sequence>MHERLTRALQTWRDWQVEGLQAAPRPLRPLGCGLNNHSYLVASGSQRFALRLAGKKLAANPAWQCTEWQALALAHRAGLAPAPRHLDTNAGVLVCDYLSPDANVAENLTTVGALLRRIHALPQLTPGPTLAARCEAAASAVRYAQPGTWQQLQALAARVGPLLTRLEDTGPQGLCHNDLLRANRVTSGGELWAIDWEYAATGPVWFDLAAVCAGDELDSPARRALLTGYLGTAPAAPDWQRLNLFECGYRYLELLWHIETATDPAAASLVEKQSRLAQCIDATDAH</sequence>
<dbReference type="Pfam" id="PF01636">
    <property type="entry name" value="APH"/>
    <property type="match status" value="1"/>
</dbReference>
<dbReference type="InterPro" id="IPR002575">
    <property type="entry name" value="Aminoglycoside_PTrfase"/>
</dbReference>
<dbReference type="Gene3D" id="3.90.1200.10">
    <property type="match status" value="1"/>
</dbReference>
<comment type="caution">
    <text evidence="2">The sequence shown here is derived from an EMBL/GenBank/DDBJ whole genome shotgun (WGS) entry which is preliminary data.</text>
</comment>
<dbReference type="PANTHER" id="PTHR40086:SF1">
    <property type="entry name" value="CELL CYCLE REGULATOR CCRZ"/>
    <property type="match status" value="1"/>
</dbReference>
<dbReference type="PANTHER" id="PTHR40086">
    <property type="entry name" value="PHOSPHOTRANSFERASE YTMP-RELATED"/>
    <property type="match status" value="1"/>
</dbReference>
<dbReference type="InterPro" id="IPR011009">
    <property type="entry name" value="Kinase-like_dom_sf"/>
</dbReference>
<name>A0A3C1KJG6_9GAMM</name>
<evidence type="ECO:0000313" key="2">
    <source>
        <dbReference type="EMBL" id="HAN26588.1"/>
    </source>
</evidence>
<dbReference type="SUPFAM" id="SSF56112">
    <property type="entry name" value="Protein kinase-like (PK-like)"/>
    <property type="match status" value="1"/>
</dbReference>
<reference evidence="2 3" key="1">
    <citation type="journal article" date="2018" name="Nat. Biotechnol.">
        <title>A standardized bacterial taxonomy based on genome phylogeny substantially revises the tree of life.</title>
        <authorList>
            <person name="Parks D.H."/>
            <person name="Chuvochina M."/>
            <person name="Waite D.W."/>
            <person name="Rinke C."/>
            <person name="Skarshewski A."/>
            <person name="Chaumeil P.A."/>
            <person name="Hugenholtz P."/>
        </authorList>
    </citation>
    <scope>NUCLEOTIDE SEQUENCE [LARGE SCALE GENOMIC DNA]</scope>
    <source>
        <strain evidence="2">UBA9158</strain>
    </source>
</reference>
<dbReference type="CDD" id="cd05151">
    <property type="entry name" value="ChoK-like"/>
    <property type="match status" value="1"/>
</dbReference>
<dbReference type="Proteomes" id="UP000259273">
    <property type="component" value="Unassembled WGS sequence"/>
</dbReference>
<dbReference type="Gene3D" id="3.30.200.20">
    <property type="entry name" value="Phosphorylase Kinase, domain 1"/>
    <property type="match status" value="1"/>
</dbReference>
<protein>
    <recommendedName>
        <fullName evidence="1">Aminoglycoside phosphotransferase domain-containing protein</fullName>
    </recommendedName>
</protein>
<gene>
    <name evidence="2" type="ORF">DCP75_02465</name>
</gene>
<dbReference type="STRING" id="1121937.GCA_000423125_03083"/>
<dbReference type="InterPro" id="IPR052077">
    <property type="entry name" value="CcrZ_PhaseVar_Mediator"/>
</dbReference>
<evidence type="ECO:0000259" key="1">
    <source>
        <dbReference type="Pfam" id="PF01636"/>
    </source>
</evidence>
<dbReference type="EMBL" id="DMND01000045">
    <property type="protein sequence ID" value="HAN26588.1"/>
    <property type="molecule type" value="Genomic_DNA"/>
</dbReference>
<organism evidence="2 3">
    <name type="scientific">Haliea salexigens</name>
    <dbReference type="NCBI Taxonomy" id="287487"/>
    <lineage>
        <taxon>Bacteria</taxon>
        <taxon>Pseudomonadati</taxon>
        <taxon>Pseudomonadota</taxon>
        <taxon>Gammaproteobacteria</taxon>
        <taxon>Cellvibrionales</taxon>
        <taxon>Halieaceae</taxon>
        <taxon>Haliea</taxon>
    </lineage>
</organism>
<feature type="domain" description="Aminoglycoside phosphotransferase" evidence="1">
    <location>
        <begin position="27"/>
        <end position="243"/>
    </location>
</feature>
<evidence type="ECO:0000313" key="3">
    <source>
        <dbReference type="Proteomes" id="UP000259273"/>
    </source>
</evidence>
<accession>A0A3C1KJG6</accession>
<proteinExistence type="predicted"/>
<dbReference type="AlphaFoldDB" id="A0A3C1KJG6"/>